<dbReference type="InterPro" id="IPR001810">
    <property type="entry name" value="F-box_dom"/>
</dbReference>
<proteinExistence type="predicted"/>
<dbReference type="Pfam" id="PF12937">
    <property type="entry name" value="F-box-like"/>
    <property type="match status" value="1"/>
</dbReference>
<protein>
    <recommendedName>
        <fullName evidence="1">F-box domain-containing protein</fullName>
    </recommendedName>
</protein>
<comment type="caution">
    <text evidence="2">The sequence shown here is derived from an EMBL/GenBank/DDBJ whole genome shotgun (WGS) entry which is preliminary data.</text>
</comment>
<gene>
    <name evidence="2" type="ORF">J3R30DRAFT_70719</name>
</gene>
<dbReference type="AlphaFoldDB" id="A0A9W9ATQ9"/>
<dbReference type="Proteomes" id="UP001150266">
    <property type="component" value="Unassembled WGS sequence"/>
</dbReference>
<dbReference type="Gene3D" id="3.80.10.10">
    <property type="entry name" value="Ribonuclease Inhibitor"/>
    <property type="match status" value="1"/>
</dbReference>
<feature type="domain" description="F-box" evidence="1">
    <location>
        <begin position="15"/>
        <end position="60"/>
    </location>
</feature>
<dbReference type="OrthoDB" id="2832607at2759"/>
<dbReference type="PROSITE" id="PS50181">
    <property type="entry name" value="FBOX"/>
    <property type="match status" value="1"/>
</dbReference>
<evidence type="ECO:0000313" key="2">
    <source>
        <dbReference type="EMBL" id="KAJ4490348.1"/>
    </source>
</evidence>
<dbReference type="SUPFAM" id="SSF81383">
    <property type="entry name" value="F-box domain"/>
    <property type="match status" value="1"/>
</dbReference>
<reference evidence="2" key="1">
    <citation type="submission" date="2022-08" db="EMBL/GenBank/DDBJ databases">
        <title>A Global Phylogenomic Analysis of the Shiitake Genus Lentinula.</title>
        <authorList>
            <consortium name="DOE Joint Genome Institute"/>
            <person name="Sierra-Patev S."/>
            <person name="Min B."/>
            <person name="Naranjo-Ortiz M."/>
            <person name="Looney B."/>
            <person name="Konkel Z."/>
            <person name="Slot J.C."/>
            <person name="Sakamoto Y."/>
            <person name="Steenwyk J.L."/>
            <person name="Rokas A."/>
            <person name="Carro J."/>
            <person name="Camarero S."/>
            <person name="Ferreira P."/>
            <person name="Molpeceres G."/>
            <person name="Ruiz-Duenas F.J."/>
            <person name="Serrano A."/>
            <person name="Henrissat B."/>
            <person name="Drula E."/>
            <person name="Hughes K.W."/>
            <person name="Mata J.L."/>
            <person name="Ishikawa N.K."/>
            <person name="Vargas-Isla R."/>
            <person name="Ushijima S."/>
            <person name="Smith C.A."/>
            <person name="Ahrendt S."/>
            <person name="Andreopoulos W."/>
            <person name="He G."/>
            <person name="Labutti K."/>
            <person name="Lipzen A."/>
            <person name="Ng V."/>
            <person name="Riley R."/>
            <person name="Sandor L."/>
            <person name="Barry K."/>
            <person name="Martinez A.T."/>
            <person name="Xiao Y."/>
            <person name="Gibbons J.G."/>
            <person name="Terashima K."/>
            <person name="Grigoriev I.V."/>
            <person name="Hibbett D.S."/>
        </authorList>
    </citation>
    <scope>NUCLEOTIDE SEQUENCE</scope>
    <source>
        <strain evidence="2">JLM2183</strain>
    </source>
</reference>
<sequence length="391" mass="44951">MYPISARPRPAYYVLPSLDSFPRELLYEIAVYLPAKDVPSFCLVCKEFNLLSLDILYKRILNVNSRCLDTLAYKLGAARAVKTLVLPAQINKELDRVCTWLGEDNAYVSKPEDPTVDLKAASILPFLYNLQDLSVPSFSNIYTQPLSQCHFPYLRNLSYAMPITHPIALFLSRNTTLVSLTFNCYLPLKHNLACQAIAIPQLRYLSSNPQVIKLFAKGAPLETVHIDWKFERAKMEVLDETLEILALQCTYNTEILVKVSEQLPRIVKLGLNSIDISDRLTVDNAFSRFEYLEHLNMDQHPPNAVRPPQLLTKPDYDRDEAMIILWTSDEYRSTLRECRLPNGILWSLRQPNLWLPSLSTVPQRKSILLDASKWCKRRCTRVDQTDDELIM</sequence>
<organism evidence="2 3">
    <name type="scientific">Lentinula aciculospora</name>
    <dbReference type="NCBI Taxonomy" id="153920"/>
    <lineage>
        <taxon>Eukaryota</taxon>
        <taxon>Fungi</taxon>
        <taxon>Dikarya</taxon>
        <taxon>Basidiomycota</taxon>
        <taxon>Agaricomycotina</taxon>
        <taxon>Agaricomycetes</taxon>
        <taxon>Agaricomycetidae</taxon>
        <taxon>Agaricales</taxon>
        <taxon>Marasmiineae</taxon>
        <taxon>Omphalotaceae</taxon>
        <taxon>Lentinula</taxon>
    </lineage>
</organism>
<accession>A0A9W9ATQ9</accession>
<keyword evidence="3" id="KW-1185">Reference proteome</keyword>
<evidence type="ECO:0000313" key="3">
    <source>
        <dbReference type="Proteomes" id="UP001150266"/>
    </source>
</evidence>
<dbReference type="InterPro" id="IPR032675">
    <property type="entry name" value="LRR_dom_sf"/>
</dbReference>
<evidence type="ECO:0000259" key="1">
    <source>
        <dbReference type="PROSITE" id="PS50181"/>
    </source>
</evidence>
<dbReference type="InterPro" id="IPR036047">
    <property type="entry name" value="F-box-like_dom_sf"/>
</dbReference>
<name>A0A9W9ATQ9_9AGAR</name>
<dbReference type="EMBL" id="JAOTPV010000001">
    <property type="protein sequence ID" value="KAJ4490348.1"/>
    <property type="molecule type" value="Genomic_DNA"/>
</dbReference>